<reference evidence="1 2" key="1">
    <citation type="journal article" date="2020" name="Nature">
        <title>Six reference-quality genomes reveal evolution of bat adaptations.</title>
        <authorList>
            <person name="Jebb D."/>
            <person name="Huang Z."/>
            <person name="Pippel M."/>
            <person name="Hughes G.M."/>
            <person name="Lavrichenko K."/>
            <person name="Devanna P."/>
            <person name="Winkler S."/>
            <person name="Jermiin L.S."/>
            <person name="Skirmuntt E.C."/>
            <person name="Katzourakis A."/>
            <person name="Burkitt-Gray L."/>
            <person name="Ray D.A."/>
            <person name="Sullivan K.A.M."/>
            <person name="Roscito J.G."/>
            <person name="Kirilenko B.M."/>
            <person name="Davalos L.M."/>
            <person name="Corthals A.P."/>
            <person name="Power M.L."/>
            <person name="Jones G."/>
            <person name="Ransome R.D."/>
            <person name="Dechmann D.K.N."/>
            <person name="Locatelli A.G."/>
            <person name="Puechmaille S.J."/>
            <person name="Fedrigo O."/>
            <person name="Jarvis E.D."/>
            <person name="Hiller M."/>
            <person name="Vernes S.C."/>
            <person name="Myers E.W."/>
            <person name="Teeling E.C."/>
        </authorList>
    </citation>
    <scope>NUCLEOTIDE SEQUENCE [LARGE SCALE GENOMIC DNA]</scope>
    <source>
        <strain evidence="1">MMolMol1</strain>
        <tissue evidence="1">Muscle</tissue>
    </source>
</reference>
<evidence type="ECO:0000313" key="1">
    <source>
        <dbReference type="EMBL" id="KAF6437960.1"/>
    </source>
</evidence>
<organism evidence="1 2">
    <name type="scientific">Molossus molossus</name>
    <name type="common">Pallas' mastiff bat</name>
    <name type="synonym">Vespertilio molossus</name>
    <dbReference type="NCBI Taxonomy" id="27622"/>
    <lineage>
        <taxon>Eukaryota</taxon>
        <taxon>Metazoa</taxon>
        <taxon>Chordata</taxon>
        <taxon>Craniata</taxon>
        <taxon>Vertebrata</taxon>
        <taxon>Euteleostomi</taxon>
        <taxon>Mammalia</taxon>
        <taxon>Eutheria</taxon>
        <taxon>Laurasiatheria</taxon>
        <taxon>Chiroptera</taxon>
        <taxon>Yangochiroptera</taxon>
        <taxon>Molossidae</taxon>
        <taxon>Molossus</taxon>
    </lineage>
</organism>
<keyword evidence="2" id="KW-1185">Reference proteome</keyword>
<dbReference type="EMBL" id="JACASF010000013">
    <property type="protein sequence ID" value="KAF6437960.1"/>
    <property type="molecule type" value="Genomic_DNA"/>
</dbReference>
<gene>
    <name evidence="1" type="ORF">HJG59_008675</name>
</gene>
<protein>
    <submittedName>
        <fullName evidence="1">Uncharacterized protein</fullName>
    </submittedName>
</protein>
<name>A0A7J8ERB7_MOLMO</name>
<evidence type="ECO:0000313" key="2">
    <source>
        <dbReference type="Proteomes" id="UP000550707"/>
    </source>
</evidence>
<sequence>MPMCLEALPPMPDVSSSRVCPSRASFLPFEGPVPLPARLPLEGCLSLTSTPHCSASVVGTAKTRLAIRAPLLLVQGLDGQKIMGSSTRSFSSWSACTLLGSNRQMLAQKNSFLQKGQCPHSCQAGLRLGLVHTCSGILTAATWKQTGRPETASASQPCLAVLPKAGWCEAVVQSQWPKASRPQTEVLSQFPFSPGAVGTPNLSIYG</sequence>
<comment type="caution">
    <text evidence="1">The sequence shown here is derived from an EMBL/GenBank/DDBJ whole genome shotgun (WGS) entry which is preliminary data.</text>
</comment>
<proteinExistence type="predicted"/>
<dbReference type="AlphaFoldDB" id="A0A7J8ERB7"/>
<accession>A0A7J8ERB7</accession>
<dbReference type="InParanoid" id="A0A7J8ERB7"/>
<dbReference type="Proteomes" id="UP000550707">
    <property type="component" value="Unassembled WGS sequence"/>
</dbReference>